<evidence type="ECO:0000256" key="1">
    <source>
        <dbReference type="ARBA" id="ARBA00004651"/>
    </source>
</evidence>
<evidence type="ECO:0000256" key="4">
    <source>
        <dbReference type="ARBA" id="ARBA00022692"/>
    </source>
</evidence>
<dbReference type="InterPro" id="IPR032816">
    <property type="entry name" value="VTT_dom"/>
</dbReference>
<comment type="caution">
    <text evidence="9">The sequence shown here is derived from an EMBL/GenBank/DDBJ whole genome shotgun (WGS) entry which is preliminary data.</text>
</comment>
<protein>
    <recommendedName>
        <fullName evidence="7">TVP38/TMEM64 family membrane protein</fullName>
    </recommendedName>
</protein>
<evidence type="ECO:0000313" key="9">
    <source>
        <dbReference type="EMBL" id="MBQ0924588.1"/>
    </source>
</evidence>
<feature type="domain" description="VTT" evidence="8">
    <location>
        <begin position="71"/>
        <end position="187"/>
    </location>
</feature>
<organism evidence="9 10">
    <name type="scientific">Saccharopolyspora endophytica</name>
    <dbReference type="NCBI Taxonomy" id="543886"/>
    <lineage>
        <taxon>Bacteria</taxon>
        <taxon>Bacillati</taxon>
        <taxon>Actinomycetota</taxon>
        <taxon>Actinomycetes</taxon>
        <taxon>Pseudonocardiales</taxon>
        <taxon>Pseudonocardiaceae</taxon>
        <taxon>Saccharopolyspora</taxon>
    </lineage>
</organism>
<dbReference type="EMBL" id="JAGPXE010000004">
    <property type="protein sequence ID" value="MBQ0924588.1"/>
    <property type="molecule type" value="Genomic_DNA"/>
</dbReference>
<dbReference type="RefSeq" id="WP_210969995.1">
    <property type="nucleotide sequence ID" value="NZ_JAGPXE010000004.1"/>
</dbReference>
<gene>
    <name evidence="9" type="ORF">KBO27_11570</name>
</gene>
<reference evidence="9 10" key="1">
    <citation type="submission" date="2021-04" db="EMBL/GenBank/DDBJ databases">
        <title>Whole-genome sequencing of Saccharopolyspora endophytica KCTC 19397.</title>
        <authorList>
            <person name="Ay H."/>
            <person name="Saygin H."/>
            <person name="Sahin N."/>
        </authorList>
    </citation>
    <scope>NUCLEOTIDE SEQUENCE [LARGE SCALE GENOMIC DNA]</scope>
    <source>
        <strain evidence="9 10">KCTC 19397</strain>
    </source>
</reference>
<evidence type="ECO:0000256" key="7">
    <source>
        <dbReference type="RuleBase" id="RU366058"/>
    </source>
</evidence>
<keyword evidence="3 7" id="KW-1003">Cell membrane</keyword>
<feature type="transmembrane region" description="Helical" evidence="7">
    <location>
        <begin position="82"/>
        <end position="111"/>
    </location>
</feature>
<keyword evidence="4 7" id="KW-0812">Transmembrane</keyword>
<dbReference type="PANTHER" id="PTHR12677">
    <property type="entry name" value="GOLGI APPARATUS MEMBRANE PROTEIN TVP38-RELATED"/>
    <property type="match status" value="1"/>
</dbReference>
<evidence type="ECO:0000256" key="5">
    <source>
        <dbReference type="ARBA" id="ARBA00022989"/>
    </source>
</evidence>
<dbReference type="PANTHER" id="PTHR12677:SF59">
    <property type="entry name" value="GOLGI APPARATUS MEMBRANE PROTEIN TVP38-RELATED"/>
    <property type="match status" value="1"/>
</dbReference>
<keyword evidence="10" id="KW-1185">Reference proteome</keyword>
<dbReference type="Pfam" id="PF09335">
    <property type="entry name" value="VTT_dom"/>
    <property type="match status" value="1"/>
</dbReference>
<keyword evidence="6 7" id="KW-0472">Membrane</keyword>
<evidence type="ECO:0000256" key="2">
    <source>
        <dbReference type="ARBA" id="ARBA00008640"/>
    </source>
</evidence>
<comment type="subcellular location">
    <subcellularLocation>
        <location evidence="1 7">Cell membrane</location>
        <topology evidence="1 7">Multi-pass membrane protein</topology>
    </subcellularLocation>
</comment>
<accession>A0ABS5DE82</accession>
<dbReference type="Proteomes" id="UP000674084">
    <property type="component" value="Unassembled WGS sequence"/>
</dbReference>
<sequence>MTSAIRKASTAVGSPYLRLVLLLVGLAVALAVGLLFGSELWNVDRWRAERGPWAPLLFVLVFGAAALVFAPRPALSTIAGTLFALPVALPVVVAGTVLGAGLAFGIARLLGREAVAPRLRAGRLQELDSVFARRGFTATALCRLLPVLPYGVVNYGAGITRVRPLPFLAGTAVGTFPANLVYVVVGNNLVAGESWRLVTWLAVALAALVVAGWPARRLVGPRRGGRRVP</sequence>
<feature type="transmembrane region" description="Helical" evidence="7">
    <location>
        <begin position="165"/>
        <end position="185"/>
    </location>
</feature>
<evidence type="ECO:0000256" key="6">
    <source>
        <dbReference type="ARBA" id="ARBA00023136"/>
    </source>
</evidence>
<feature type="transmembrane region" description="Helical" evidence="7">
    <location>
        <begin position="197"/>
        <end position="215"/>
    </location>
</feature>
<dbReference type="InterPro" id="IPR015414">
    <property type="entry name" value="TMEM64"/>
</dbReference>
<feature type="transmembrane region" description="Helical" evidence="7">
    <location>
        <begin position="53"/>
        <end position="70"/>
    </location>
</feature>
<evidence type="ECO:0000313" key="10">
    <source>
        <dbReference type="Proteomes" id="UP000674084"/>
    </source>
</evidence>
<name>A0ABS5DE82_9PSEU</name>
<keyword evidence="5 7" id="KW-1133">Transmembrane helix</keyword>
<evidence type="ECO:0000259" key="8">
    <source>
        <dbReference type="Pfam" id="PF09335"/>
    </source>
</evidence>
<comment type="similarity">
    <text evidence="2 7">Belongs to the TVP38/TMEM64 family.</text>
</comment>
<evidence type="ECO:0000256" key="3">
    <source>
        <dbReference type="ARBA" id="ARBA00022475"/>
    </source>
</evidence>
<proteinExistence type="inferred from homology"/>
<feature type="transmembrane region" description="Helical" evidence="7">
    <location>
        <begin position="131"/>
        <end position="153"/>
    </location>
</feature>